<evidence type="ECO:0000256" key="2">
    <source>
        <dbReference type="ARBA" id="ARBA00023315"/>
    </source>
</evidence>
<evidence type="ECO:0000256" key="1">
    <source>
        <dbReference type="ARBA" id="ARBA00022679"/>
    </source>
</evidence>
<keyword evidence="1" id="KW-0808">Transferase</keyword>
<dbReference type="RefSeq" id="WP_380048389.1">
    <property type="nucleotide sequence ID" value="NZ_JBHSOH010000007.1"/>
</dbReference>
<dbReference type="CDD" id="cd07989">
    <property type="entry name" value="LPLAT_AGPAT-like"/>
    <property type="match status" value="1"/>
</dbReference>
<dbReference type="PANTHER" id="PTHR10434">
    <property type="entry name" value="1-ACYL-SN-GLYCEROL-3-PHOSPHATE ACYLTRANSFERASE"/>
    <property type="match status" value="1"/>
</dbReference>
<dbReference type="Pfam" id="PF01553">
    <property type="entry name" value="Acyltransferase"/>
    <property type="match status" value="1"/>
</dbReference>
<evidence type="ECO:0000313" key="5">
    <source>
        <dbReference type="Proteomes" id="UP001595979"/>
    </source>
</evidence>
<dbReference type="SUPFAM" id="SSF69593">
    <property type="entry name" value="Glycerol-3-phosphate (1)-acyltransferase"/>
    <property type="match status" value="1"/>
</dbReference>
<evidence type="ECO:0000313" key="4">
    <source>
        <dbReference type="EMBL" id="MFC5848384.1"/>
    </source>
</evidence>
<protein>
    <submittedName>
        <fullName evidence="4">Lysophospholipid acyltransferase family protein</fullName>
    </submittedName>
</protein>
<dbReference type="InterPro" id="IPR002123">
    <property type="entry name" value="Plipid/glycerol_acylTrfase"/>
</dbReference>
<dbReference type="GO" id="GO:0016746">
    <property type="term" value="F:acyltransferase activity"/>
    <property type="evidence" value="ECO:0007669"/>
    <property type="project" value="UniProtKB-KW"/>
</dbReference>
<dbReference type="PANTHER" id="PTHR10434:SF9">
    <property type="entry name" value="PHOSPHOLIPID_GLYCEROL ACYLTRANSFERASE DOMAIN-CONTAINING PROTEIN"/>
    <property type="match status" value="1"/>
</dbReference>
<keyword evidence="2 4" id="KW-0012">Acyltransferase</keyword>
<name>A0ABW1DM19_9DEIO</name>
<dbReference type="SMART" id="SM00563">
    <property type="entry name" value="PlsC"/>
    <property type="match status" value="1"/>
</dbReference>
<comment type="caution">
    <text evidence="4">The sequence shown here is derived from an EMBL/GenBank/DDBJ whole genome shotgun (WGS) entry which is preliminary data.</text>
</comment>
<gene>
    <name evidence="4" type="ORF">ACFPQ6_08690</name>
</gene>
<sequence>MAEAALPHGLRWDWAEAAVRRSVRAGVRRELAGVYLRGPWPAGGAVLAPNHHSWWDGYVLRELAWAAGQPCRIMMTERQLARFPFLRRVGAIGTGELRSAVRAARAGAWVVVFPEGDIRPAGPPGHLQPGAAWLARQAGVPLVPVALRLALRGAERPEAFVRFGGPAGAAELSAALARHLAALDADLRAADPDGPPAGYLRAVRGRASTHDAPGLAARMLTRLTEPAGRVRR</sequence>
<keyword evidence="5" id="KW-1185">Reference proteome</keyword>
<proteinExistence type="predicted"/>
<dbReference type="Proteomes" id="UP001595979">
    <property type="component" value="Unassembled WGS sequence"/>
</dbReference>
<feature type="domain" description="Phospholipid/glycerol acyltransferase" evidence="3">
    <location>
        <begin position="45"/>
        <end position="150"/>
    </location>
</feature>
<dbReference type="EMBL" id="JBHSOH010000007">
    <property type="protein sequence ID" value="MFC5848384.1"/>
    <property type="molecule type" value="Genomic_DNA"/>
</dbReference>
<organism evidence="4 5">
    <name type="scientific">Deinococcus petrolearius</name>
    <dbReference type="NCBI Taxonomy" id="1751295"/>
    <lineage>
        <taxon>Bacteria</taxon>
        <taxon>Thermotogati</taxon>
        <taxon>Deinococcota</taxon>
        <taxon>Deinococci</taxon>
        <taxon>Deinococcales</taxon>
        <taxon>Deinococcaceae</taxon>
        <taxon>Deinococcus</taxon>
    </lineage>
</organism>
<evidence type="ECO:0000259" key="3">
    <source>
        <dbReference type="SMART" id="SM00563"/>
    </source>
</evidence>
<reference evidence="5" key="1">
    <citation type="journal article" date="2019" name="Int. J. Syst. Evol. Microbiol.">
        <title>The Global Catalogue of Microorganisms (GCM) 10K type strain sequencing project: providing services to taxonomists for standard genome sequencing and annotation.</title>
        <authorList>
            <consortium name="The Broad Institute Genomics Platform"/>
            <consortium name="The Broad Institute Genome Sequencing Center for Infectious Disease"/>
            <person name="Wu L."/>
            <person name="Ma J."/>
        </authorList>
    </citation>
    <scope>NUCLEOTIDE SEQUENCE [LARGE SCALE GENOMIC DNA]</scope>
    <source>
        <strain evidence="5">CGMCC 1.15053</strain>
    </source>
</reference>
<accession>A0ABW1DM19</accession>